<keyword evidence="6" id="KW-0833">Ubl conjugation pathway</keyword>
<feature type="domain" description="C2HC NPR-type" evidence="15">
    <location>
        <begin position="162"/>
        <end position="177"/>
    </location>
</feature>
<evidence type="ECO:0008006" key="18">
    <source>
        <dbReference type="Google" id="ProtNLM"/>
    </source>
</evidence>
<dbReference type="InterPro" id="IPR021094">
    <property type="entry name" value="NPR1/NIM1-like_C"/>
</dbReference>
<dbReference type="SMART" id="SM00248">
    <property type="entry name" value="ANK"/>
    <property type="match status" value="3"/>
</dbReference>
<dbReference type="AlphaFoldDB" id="A0A8J5HJ57"/>
<dbReference type="InterPro" id="IPR024228">
    <property type="entry name" value="NPR_central_dom"/>
</dbReference>
<protein>
    <recommendedName>
        <fullName evidence="18">BTB/POZ domain-containing protein</fullName>
    </recommendedName>
</protein>
<dbReference type="GO" id="GO:0050832">
    <property type="term" value="P:defense response to fungus"/>
    <property type="evidence" value="ECO:0007669"/>
    <property type="project" value="TreeGrafter"/>
</dbReference>
<comment type="caution">
    <text evidence="12">Lacks conserved residue(s) required for the propagation of feature annotation.</text>
</comment>
<keyword evidence="4" id="KW-0677">Repeat</keyword>
<dbReference type="SUPFAM" id="SSF54695">
    <property type="entry name" value="POZ domain"/>
    <property type="match status" value="1"/>
</dbReference>
<keyword evidence="7" id="KW-0611">Plant defense</keyword>
<evidence type="ECO:0000256" key="8">
    <source>
        <dbReference type="ARBA" id="ARBA00022833"/>
    </source>
</evidence>
<dbReference type="InterPro" id="IPR044292">
    <property type="entry name" value="NPR"/>
</dbReference>
<gene>
    <name evidence="16" type="ORF">ZIOFF_020868</name>
</gene>
<evidence type="ECO:0000259" key="14">
    <source>
        <dbReference type="PROSITE" id="PS50097"/>
    </source>
</evidence>
<evidence type="ECO:0000256" key="13">
    <source>
        <dbReference type="SAM" id="MobiDB-lite"/>
    </source>
</evidence>
<dbReference type="SUPFAM" id="SSF48403">
    <property type="entry name" value="Ankyrin repeat"/>
    <property type="match status" value="1"/>
</dbReference>
<keyword evidence="8" id="KW-0862">Zinc</keyword>
<dbReference type="PROSITE" id="PS50097">
    <property type="entry name" value="BTB"/>
    <property type="match status" value="1"/>
</dbReference>
<dbReference type="Gene3D" id="1.25.40.20">
    <property type="entry name" value="Ankyrin repeat-containing domain"/>
    <property type="match status" value="1"/>
</dbReference>
<dbReference type="Pfam" id="PF00651">
    <property type="entry name" value="BTB"/>
    <property type="match status" value="1"/>
</dbReference>
<evidence type="ECO:0000256" key="6">
    <source>
        <dbReference type="ARBA" id="ARBA00022786"/>
    </source>
</evidence>
<evidence type="ECO:0000256" key="3">
    <source>
        <dbReference type="ARBA" id="ARBA00022723"/>
    </source>
</evidence>
<dbReference type="InterPro" id="IPR057250">
    <property type="entry name" value="Znf_C2HC_NPR-type"/>
</dbReference>
<accession>A0A8J5HJ57</accession>
<evidence type="ECO:0000256" key="1">
    <source>
        <dbReference type="ARBA" id="ARBA00004123"/>
    </source>
</evidence>
<keyword evidence="17" id="KW-1185">Reference proteome</keyword>
<dbReference type="PANTHER" id="PTHR46475">
    <property type="entry name" value="REGULATORY PROTEIN NPR3"/>
    <property type="match status" value="1"/>
</dbReference>
<sequence length="1094" mass="122532">MARPRPRGFTFDSLSWSLTGSGSPAALTAMEASHPFSDSDITSAGLYYADPSPSPPIPPAEVAALSRLSEHLASLLRAPTLDFCSDASIFVRSVGEENPRSVRVHRCVLAARSPFFRDKFAEGAKELELEKLVGDFEVGLQALQTVIQYVYTGRLEELPVGVAECVDESYCRHEACWPAVHFMLQVLHAASTFDINELVSVFQPLAGPCYFANLKLSSEDSTTLCLQRRLLDILEKVATDDILSVLFVANLSKRFCQRLVDKCICIVVESDINYITLEKKLPPDVVCQIQQLRSDLGLNGRQNGIPDKHEKSIFSALDLDDIELVKMLLDEGNTTLDDAKALHYAVGYCDLKITKELLDLNRADVNGRDHRNYTVLHMAAMRKEPEIIMSLLTKGAQPFETTPDGRTALQIAKRLTRYMDYCRETEQCKPSPKERLCIEMLERAEHRDSSTEVTSVPAEMKSDNPLEKLLYLESRVWLAERLYPTEAKAAMKLANVEGTPKFKSSFYLCAGNKRSAEDVVKMSFKMTKEHLSRIEALSKTDFKAVEWNSAAQAVDENPLFPPLQYPVNSRFCNCLKDEWMLLTMSNKVFCLAETKVAVARSMSFGDRESNKILRKSISFKRSDSSNKMVSSEVPGMERSLSFKHWEPQVTKIEGAATDKQAVEELKIQANFPAPIVELPQRQLLEFSSPRPLCELDAAATTLQKVYKSYRTRRNLADCAVLVEEFWWRALDFASLRSSSVSFFNVEKPEPAVSKWARAKKRLARVGKGLSKDEKAQQLALRHWLEAIDPRHRLDVGDGREVNLEECSRNKLQQQCITYLGPKEREGYEVIVDDGKLVYKKSEMPVNTTEGSKWIFVLSTSRSLYVGKKNKGTFQHSSFLAGGATTSAGRLVAKEGILQAIWPYSGHYLPTEENFKEFISFLEDNNVDLTNVKKCSVDDDDYNLSNKGHASDLPEVLSQEAIKSKVEASKCDPRGTDQRSEKPAPTPVARQQSRKWATAAGARISCVRDYPSDLQSRALEQVNLSPRVVLSPITNNFNAPIPSPRPSPKVRVSPRVQFMGIPTPAASPSQSRLPYIGIPSPKVSLRLPKQKTRTA</sequence>
<comment type="similarity">
    <text evidence="11">Belongs to the plant 'ANKYRIN-BTB/POZ' family. 'NPR1-like' subfamily.</text>
</comment>
<evidence type="ECO:0000256" key="5">
    <source>
        <dbReference type="ARBA" id="ARBA00022771"/>
    </source>
</evidence>
<dbReference type="GO" id="GO:0008270">
    <property type="term" value="F:zinc ion binding"/>
    <property type="evidence" value="ECO:0007669"/>
    <property type="project" value="UniProtKB-KW"/>
</dbReference>
<evidence type="ECO:0000256" key="2">
    <source>
        <dbReference type="ARBA" id="ARBA00004906"/>
    </source>
</evidence>
<evidence type="ECO:0000256" key="11">
    <source>
        <dbReference type="ARBA" id="ARBA00044947"/>
    </source>
</evidence>
<dbReference type="GO" id="GO:2000022">
    <property type="term" value="P:regulation of jasmonic acid mediated signaling pathway"/>
    <property type="evidence" value="ECO:0007669"/>
    <property type="project" value="InterPro"/>
</dbReference>
<evidence type="ECO:0000313" key="17">
    <source>
        <dbReference type="Proteomes" id="UP000734854"/>
    </source>
</evidence>
<evidence type="ECO:0000259" key="15">
    <source>
        <dbReference type="PROSITE" id="PS52046"/>
    </source>
</evidence>
<feature type="region of interest" description="Disordered" evidence="13">
    <location>
        <begin position="964"/>
        <end position="994"/>
    </location>
</feature>
<dbReference type="GO" id="GO:0009862">
    <property type="term" value="P:systemic acquired resistance, salicylic acid mediated signaling pathway"/>
    <property type="evidence" value="ECO:0007669"/>
    <property type="project" value="InterPro"/>
</dbReference>
<dbReference type="Pfam" id="PF11900">
    <property type="entry name" value="DUF3420"/>
    <property type="match status" value="1"/>
</dbReference>
<keyword evidence="3" id="KW-0479">Metal-binding</keyword>
<comment type="subcellular location">
    <subcellularLocation>
        <location evidence="1">Nucleus</location>
    </subcellularLocation>
</comment>
<evidence type="ECO:0000256" key="10">
    <source>
        <dbReference type="ARBA" id="ARBA00023242"/>
    </source>
</evidence>
<dbReference type="EMBL" id="JACMSC010000006">
    <property type="protein sequence ID" value="KAG6517476.1"/>
    <property type="molecule type" value="Genomic_DNA"/>
</dbReference>
<keyword evidence="10" id="KW-0539">Nucleus</keyword>
<evidence type="ECO:0000256" key="9">
    <source>
        <dbReference type="ARBA" id="ARBA00023043"/>
    </source>
</evidence>
<organism evidence="16 17">
    <name type="scientific">Zingiber officinale</name>
    <name type="common">Ginger</name>
    <name type="synonym">Amomum zingiber</name>
    <dbReference type="NCBI Taxonomy" id="94328"/>
    <lineage>
        <taxon>Eukaryota</taxon>
        <taxon>Viridiplantae</taxon>
        <taxon>Streptophyta</taxon>
        <taxon>Embryophyta</taxon>
        <taxon>Tracheophyta</taxon>
        <taxon>Spermatophyta</taxon>
        <taxon>Magnoliopsida</taxon>
        <taxon>Liliopsida</taxon>
        <taxon>Zingiberales</taxon>
        <taxon>Zingiberaceae</taxon>
        <taxon>Zingiber</taxon>
    </lineage>
</organism>
<dbReference type="SMART" id="SM00225">
    <property type="entry name" value="BTB"/>
    <property type="match status" value="1"/>
</dbReference>
<evidence type="ECO:0000256" key="12">
    <source>
        <dbReference type="PROSITE-ProRule" id="PRU01391"/>
    </source>
</evidence>
<feature type="region of interest" description="Disordered" evidence="13">
    <location>
        <begin position="1060"/>
        <end position="1094"/>
    </location>
</feature>
<dbReference type="InterPro" id="IPR011333">
    <property type="entry name" value="SKP1/BTB/POZ_sf"/>
</dbReference>
<reference evidence="16 17" key="1">
    <citation type="submission" date="2020-08" db="EMBL/GenBank/DDBJ databases">
        <title>Plant Genome Project.</title>
        <authorList>
            <person name="Zhang R.-G."/>
        </authorList>
    </citation>
    <scope>NUCLEOTIDE SEQUENCE [LARGE SCALE GENOMIC DNA]</scope>
    <source>
        <tissue evidence="16">Rhizome</tissue>
    </source>
</reference>
<dbReference type="Proteomes" id="UP000734854">
    <property type="component" value="Unassembled WGS sequence"/>
</dbReference>
<dbReference type="InterPro" id="IPR036770">
    <property type="entry name" value="Ankyrin_rpt-contain_sf"/>
</dbReference>
<evidence type="ECO:0000256" key="4">
    <source>
        <dbReference type="ARBA" id="ARBA00022737"/>
    </source>
</evidence>
<evidence type="ECO:0000313" key="16">
    <source>
        <dbReference type="EMBL" id="KAG6517476.1"/>
    </source>
</evidence>
<comment type="caution">
    <text evidence="16">The sequence shown here is derived from an EMBL/GenBank/DDBJ whole genome shotgun (WGS) entry which is preliminary data.</text>
</comment>
<comment type="pathway">
    <text evidence="2">Protein modification; protein ubiquitination.</text>
</comment>
<feature type="domain" description="BTB" evidence="14">
    <location>
        <begin position="85"/>
        <end position="159"/>
    </location>
</feature>
<dbReference type="PROSITE" id="PS52046">
    <property type="entry name" value="ZF_C2HC_NPR"/>
    <property type="match status" value="1"/>
</dbReference>
<dbReference type="Pfam" id="PF12796">
    <property type="entry name" value="Ank_2"/>
    <property type="match status" value="1"/>
</dbReference>
<dbReference type="GO" id="GO:0005737">
    <property type="term" value="C:cytoplasm"/>
    <property type="evidence" value="ECO:0007669"/>
    <property type="project" value="TreeGrafter"/>
</dbReference>
<dbReference type="InterPro" id="IPR000210">
    <property type="entry name" value="BTB/POZ_dom"/>
</dbReference>
<dbReference type="PANTHER" id="PTHR46475:SF1">
    <property type="entry name" value="REGULATORY PROTEIN NPR2"/>
    <property type="match status" value="1"/>
</dbReference>
<name>A0A8J5HJ57_ZINOF</name>
<dbReference type="Pfam" id="PF12313">
    <property type="entry name" value="NPR1_like_C"/>
    <property type="match status" value="1"/>
</dbReference>
<dbReference type="InterPro" id="IPR002110">
    <property type="entry name" value="Ankyrin_rpt"/>
</dbReference>
<dbReference type="GO" id="GO:0005634">
    <property type="term" value="C:nucleus"/>
    <property type="evidence" value="ECO:0007669"/>
    <property type="project" value="UniProtKB-SubCell"/>
</dbReference>
<dbReference type="Gene3D" id="3.30.710.10">
    <property type="entry name" value="Potassium Channel Kv1.1, Chain A"/>
    <property type="match status" value="1"/>
</dbReference>
<keyword evidence="9" id="KW-0040">ANK repeat</keyword>
<evidence type="ECO:0000256" key="7">
    <source>
        <dbReference type="ARBA" id="ARBA00022821"/>
    </source>
</evidence>
<feature type="compositionally biased region" description="Basic and acidic residues" evidence="13">
    <location>
        <begin position="964"/>
        <end position="981"/>
    </location>
</feature>
<proteinExistence type="inferred from homology"/>
<dbReference type="GO" id="GO:0042742">
    <property type="term" value="P:defense response to bacterium"/>
    <property type="evidence" value="ECO:0007669"/>
    <property type="project" value="TreeGrafter"/>
</dbReference>
<dbReference type="GO" id="GO:2000031">
    <property type="term" value="P:regulation of salicylic acid mediated signaling pathway"/>
    <property type="evidence" value="ECO:0007669"/>
    <property type="project" value="InterPro"/>
</dbReference>
<keyword evidence="5 12" id="KW-0863">Zinc-finger</keyword>